<proteinExistence type="predicted"/>
<name>A0A1L9UTZ7_ASPBC</name>
<dbReference type="RefSeq" id="XP_067482433.1">
    <property type="nucleotide sequence ID" value="XM_067625981.1"/>
</dbReference>
<gene>
    <name evidence="1" type="ORF">ASPBRDRAFT_479220</name>
</gene>
<dbReference type="AlphaFoldDB" id="A0A1L9UTZ7"/>
<reference evidence="2" key="1">
    <citation type="journal article" date="2017" name="Genome Biol.">
        <title>Comparative genomics reveals high biological diversity and specific adaptations in the industrially and medically important fungal genus Aspergillus.</title>
        <authorList>
            <person name="de Vries R.P."/>
            <person name="Riley R."/>
            <person name="Wiebenga A."/>
            <person name="Aguilar-Osorio G."/>
            <person name="Amillis S."/>
            <person name="Uchima C.A."/>
            <person name="Anderluh G."/>
            <person name="Asadollahi M."/>
            <person name="Askin M."/>
            <person name="Barry K."/>
            <person name="Battaglia E."/>
            <person name="Bayram O."/>
            <person name="Benocci T."/>
            <person name="Braus-Stromeyer S.A."/>
            <person name="Caldana C."/>
            <person name="Canovas D."/>
            <person name="Cerqueira G.C."/>
            <person name="Chen F."/>
            <person name="Chen W."/>
            <person name="Choi C."/>
            <person name="Clum A."/>
            <person name="Dos Santos R.A."/>
            <person name="Damasio A.R."/>
            <person name="Diallinas G."/>
            <person name="Emri T."/>
            <person name="Fekete E."/>
            <person name="Flipphi M."/>
            <person name="Freyberg S."/>
            <person name="Gallo A."/>
            <person name="Gournas C."/>
            <person name="Habgood R."/>
            <person name="Hainaut M."/>
            <person name="Harispe M.L."/>
            <person name="Henrissat B."/>
            <person name="Hilden K.S."/>
            <person name="Hope R."/>
            <person name="Hossain A."/>
            <person name="Karabika E."/>
            <person name="Karaffa L."/>
            <person name="Karanyi Z."/>
            <person name="Krasevec N."/>
            <person name="Kuo A."/>
            <person name="Kusch H."/>
            <person name="LaButti K."/>
            <person name="Lagendijk E.L."/>
            <person name="Lapidus A."/>
            <person name="Levasseur A."/>
            <person name="Lindquist E."/>
            <person name="Lipzen A."/>
            <person name="Logrieco A.F."/>
            <person name="MacCabe A."/>
            <person name="Maekelae M.R."/>
            <person name="Malavazi I."/>
            <person name="Melin P."/>
            <person name="Meyer V."/>
            <person name="Mielnichuk N."/>
            <person name="Miskei M."/>
            <person name="Molnar A.P."/>
            <person name="Mule G."/>
            <person name="Ngan C.Y."/>
            <person name="Orejas M."/>
            <person name="Orosz E."/>
            <person name="Ouedraogo J.P."/>
            <person name="Overkamp K.M."/>
            <person name="Park H.-S."/>
            <person name="Perrone G."/>
            <person name="Piumi F."/>
            <person name="Punt P.J."/>
            <person name="Ram A.F."/>
            <person name="Ramon A."/>
            <person name="Rauscher S."/>
            <person name="Record E."/>
            <person name="Riano-Pachon D.M."/>
            <person name="Robert V."/>
            <person name="Roehrig J."/>
            <person name="Ruller R."/>
            <person name="Salamov A."/>
            <person name="Salih N.S."/>
            <person name="Samson R.A."/>
            <person name="Sandor E."/>
            <person name="Sanguinetti M."/>
            <person name="Schuetze T."/>
            <person name="Sepcic K."/>
            <person name="Shelest E."/>
            <person name="Sherlock G."/>
            <person name="Sophianopoulou V."/>
            <person name="Squina F.M."/>
            <person name="Sun H."/>
            <person name="Susca A."/>
            <person name="Todd R.B."/>
            <person name="Tsang A."/>
            <person name="Unkles S.E."/>
            <person name="van de Wiele N."/>
            <person name="van Rossen-Uffink D."/>
            <person name="Oliveira J.V."/>
            <person name="Vesth T.C."/>
            <person name="Visser J."/>
            <person name="Yu J.-H."/>
            <person name="Zhou M."/>
            <person name="Andersen M.R."/>
            <person name="Archer D.B."/>
            <person name="Baker S.E."/>
            <person name="Benoit I."/>
            <person name="Brakhage A.A."/>
            <person name="Braus G.H."/>
            <person name="Fischer R."/>
            <person name="Frisvad J.C."/>
            <person name="Goldman G.H."/>
            <person name="Houbraken J."/>
            <person name="Oakley B."/>
            <person name="Pocsi I."/>
            <person name="Scazzocchio C."/>
            <person name="Seiboth B."/>
            <person name="vanKuyk P.A."/>
            <person name="Wortman J."/>
            <person name="Dyer P.S."/>
            <person name="Grigoriev I.V."/>
        </authorList>
    </citation>
    <scope>NUCLEOTIDE SEQUENCE [LARGE SCALE GENOMIC DNA]</scope>
    <source>
        <strain evidence="2">CBS 101740 / IMI 381727 / IBT 21946</strain>
    </source>
</reference>
<dbReference type="GeneID" id="93578469"/>
<dbReference type="EMBL" id="KV878681">
    <property type="protein sequence ID" value="OJJ75185.1"/>
    <property type="molecule type" value="Genomic_DNA"/>
</dbReference>
<dbReference type="VEuPathDB" id="FungiDB:ASPBRDRAFT_479220"/>
<accession>A0A1L9UTZ7</accession>
<sequence>MVIRGIQGNRDMGSFIAGQEMAMISPRFAEDPGWLLPDKVTRLDKSESCIFRSWVAAKEVNNSSGNQLRGGADFSLAFAGFSQISSAFTLSGQTWTTATMVSYFQFITCRRIPRTIDHSLLSD</sequence>
<keyword evidence="2" id="KW-1185">Reference proteome</keyword>
<organism evidence="1 2">
    <name type="scientific">Aspergillus brasiliensis (strain CBS 101740 / IMI 381727 / IBT 21946)</name>
    <dbReference type="NCBI Taxonomy" id="767769"/>
    <lineage>
        <taxon>Eukaryota</taxon>
        <taxon>Fungi</taxon>
        <taxon>Dikarya</taxon>
        <taxon>Ascomycota</taxon>
        <taxon>Pezizomycotina</taxon>
        <taxon>Eurotiomycetes</taxon>
        <taxon>Eurotiomycetidae</taxon>
        <taxon>Eurotiales</taxon>
        <taxon>Aspergillaceae</taxon>
        <taxon>Aspergillus</taxon>
        <taxon>Aspergillus subgen. Circumdati</taxon>
    </lineage>
</organism>
<evidence type="ECO:0000313" key="2">
    <source>
        <dbReference type="Proteomes" id="UP000184499"/>
    </source>
</evidence>
<dbReference type="Proteomes" id="UP000184499">
    <property type="component" value="Unassembled WGS sequence"/>
</dbReference>
<protein>
    <submittedName>
        <fullName evidence="1">Uncharacterized protein</fullName>
    </submittedName>
</protein>
<evidence type="ECO:0000313" key="1">
    <source>
        <dbReference type="EMBL" id="OJJ75185.1"/>
    </source>
</evidence>